<gene>
    <name evidence="2" type="ORF">Pmani_015153</name>
</gene>
<accession>A0AAE1UA71</accession>
<feature type="region of interest" description="Disordered" evidence="1">
    <location>
        <begin position="179"/>
        <end position="237"/>
    </location>
</feature>
<evidence type="ECO:0000313" key="3">
    <source>
        <dbReference type="Proteomes" id="UP001292094"/>
    </source>
</evidence>
<comment type="caution">
    <text evidence="2">The sequence shown here is derived from an EMBL/GenBank/DDBJ whole genome shotgun (WGS) entry which is preliminary data.</text>
</comment>
<evidence type="ECO:0000256" key="1">
    <source>
        <dbReference type="SAM" id="MobiDB-lite"/>
    </source>
</evidence>
<feature type="compositionally biased region" description="Basic and acidic residues" evidence="1">
    <location>
        <begin position="148"/>
        <end position="158"/>
    </location>
</feature>
<feature type="compositionally biased region" description="Low complexity" evidence="1">
    <location>
        <begin position="216"/>
        <end position="232"/>
    </location>
</feature>
<organism evidence="2 3">
    <name type="scientific">Petrolisthes manimaculis</name>
    <dbReference type="NCBI Taxonomy" id="1843537"/>
    <lineage>
        <taxon>Eukaryota</taxon>
        <taxon>Metazoa</taxon>
        <taxon>Ecdysozoa</taxon>
        <taxon>Arthropoda</taxon>
        <taxon>Crustacea</taxon>
        <taxon>Multicrustacea</taxon>
        <taxon>Malacostraca</taxon>
        <taxon>Eumalacostraca</taxon>
        <taxon>Eucarida</taxon>
        <taxon>Decapoda</taxon>
        <taxon>Pleocyemata</taxon>
        <taxon>Anomura</taxon>
        <taxon>Galatheoidea</taxon>
        <taxon>Porcellanidae</taxon>
        <taxon>Petrolisthes</taxon>
    </lineage>
</organism>
<proteinExistence type="predicted"/>
<protein>
    <submittedName>
        <fullName evidence="2">Uncharacterized protein</fullName>
    </submittedName>
</protein>
<keyword evidence="3" id="KW-1185">Reference proteome</keyword>
<dbReference type="EMBL" id="JAWZYT010001299">
    <property type="protein sequence ID" value="KAK4313491.1"/>
    <property type="molecule type" value="Genomic_DNA"/>
</dbReference>
<feature type="compositionally biased region" description="Basic and acidic residues" evidence="1">
    <location>
        <begin position="88"/>
        <end position="98"/>
    </location>
</feature>
<feature type="compositionally biased region" description="Basic and acidic residues" evidence="1">
    <location>
        <begin position="107"/>
        <end position="141"/>
    </location>
</feature>
<feature type="compositionally biased region" description="Low complexity" evidence="1">
    <location>
        <begin position="44"/>
        <end position="74"/>
    </location>
</feature>
<feature type="region of interest" description="Disordered" evidence="1">
    <location>
        <begin position="1"/>
        <end position="161"/>
    </location>
</feature>
<name>A0AAE1UA71_9EUCA</name>
<evidence type="ECO:0000313" key="2">
    <source>
        <dbReference type="EMBL" id="KAK4313491.1"/>
    </source>
</evidence>
<reference evidence="2" key="1">
    <citation type="submission" date="2023-11" db="EMBL/GenBank/DDBJ databases">
        <title>Genome assemblies of two species of porcelain crab, Petrolisthes cinctipes and Petrolisthes manimaculis (Anomura: Porcellanidae).</title>
        <authorList>
            <person name="Angst P."/>
        </authorList>
    </citation>
    <scope>NUCLEOTIDE SEQUENCE</scope>
    <source>
        <strain evidence="2">PB745_02</strain>
        <tissue evidence="2">Gill</tissue>
    </source>
</reference>
<dbReference type="AlphaFoldDB" id="A0AAE1UA71"/>
<dbReference type="Proteomes" id="UP001292094">
    <property type="component" value="Unassembled WGS sequence"/>
</dbReference>
<sequence length="292" mass="32193">MGAGSAKGVNPENSEDADGFSTSSDQWENEVAPTSKVEKEKNAKNNNNTHPAAATTNTRSKIITEAAIASTSSTNNAPTHSESVGIEAEEKSKKEEAKKKARFGFSRKKEDGDDSKIEDLGKENESNKKEDNAKKEAEKKGFRIFNWSKKDEKKSEKDEALDDDINDLEKTFDSLGIVGKNTWGNETTTTSKKKEGTVDDIELLEPMRKRKNAKTKGMNGKSSSCGSNGSSKRTFKFSWETDGDKTTAKEEEEGEWEYKAVVIEGFDIEKFRKANNLTDSVFDSTSLPNTVG</sequence>